<feature type="region of interest" description="Disordered" evidence="4">
    <location>
        <begin position="1"/>
        <end position="28"/>
    </location>
</feature>
<accession>A0A9B0UDY1</accession>
<evidence type="ECO:0000256" key="2">
    <source>
        <dbReference type="ARBA" id="ARBA00023136"/>
    </source>
</evidence>
<comment type="subcellular location">
    <subcellularLocation>
        <location evidence="1">Membrane</location>
    </subcellularLocation>
</comment>
<dbReference type="GO" id="GO:0050852">
    <property type="term" value="P:T cell receptor signaling pathway"/>
    <property type="evidence" value="ECO:0007669"/>
    <property type="project" value="TreeGrafter"/>
</dbReference>
<dbReference type="RefSeq" id="XP_006877465.1">
    <property type="nucleotide sequence ID" value="XM_006877403.1"/>
</dbReference>
<dbReference type="GO" id="GO:0005102">
    <property type="term" value="F:signaling receptor binding"/>
    <property type="evidence" value="ECO:0007669"/>
    <property type="project" value="TreeGrafter"/>
</dbReference>
<evidence type="ECO:0000259" key="5">
    <source>
        <dbReference type="PROSITE" id="PS50835"/>
    </source>
</evidence>
<dbReference type="GeneID" id="102822829"/>
<reference evidence="7" key="1">
    <citation type="submission" date="2025-08" db="UniProtKB">
        <authorList>
            <consortium name="RefSeq"/>
        </authorList>
    </citation>
    <scope>IDENTIFICATION</scope>
    <source>
        <tissue evidence="7">Spleen</tissue>
    </source>
</reference>
<keyword evidence="3" id="KW-0393">Immunoglobulin domain</keyword>
<dbReference type="Gene3D" id="2.60.40.10">
    <property type="entry name" value="Immunoglobulins"/>
    <property type="match status" value="1"/>
</dbReference>
<dbReference type="InterPro" id="IPR036179">
    <property type="entry name" value="Ig-like_dom_sf"/>
</dbReference>
<evidence type="ECO:0000256" key="3">
    <source>
        <dbReference type="ARBA" id="ARBA00023319"/>
    </source>
</evidence>
<dbReference type="InterPro" id="IPR013783">
    <property type="entry name" value="Ig-like_fold"/>
</dbReference>
<dbReference type="PANTHER" id="PTHR24100">
    <property type="entry name" value="BUTYROPHILIN"/>
    <property type="match status" value="1"/>
</dbReference>
<evidence type="ECO:0000313" key="7">
    <source>
        <dbReference type="RefSeq" id="XP_006877465.1"/>
    </source>
</evidence>
<organism evidence="6 7">
    <name type="scientific">Chrysochloris asiatica</name>
    <name type="common">Cape golden mole</name>
    <dbReference type="NCBI Taxonomy" id="185453"/>
    <lineage>
        <taxon>Eukaryota</taxon>
        <taxon>Metazoa</taxon>
        <taxon>Chordata</taxon>
        <taxon>Craniata</taxon>
        <taxon>Vertebrata</taxon>
        <taxon>Euteleostomi</taxon>
        <taxon>Mammalia</taxon>
        <taxon>Eutheria</taxon>
        <taxon>Afrotheria</taxon>
        <taxon>Chrysochloridae</taxon>
        <taxon>Chrysochlorinae</taxon>
        <taxon>Chrysochloris</taxon>
    </lineage>
</organism>
<proteinExistence type="predicted"/>
<protein>
    <submittedName>
        <fullName evidence="7">Butyrophilin-like protein 8-like</fullName>
    </submittedName>
</protein>
<dbReference type="InterPro" id="IPR050504">
    <property type="entry name" value="IgSF_BTN/MOG"/>
</dbReference>
<sequence>MSSPAPPARLPTSSRPEGLEGPEACKGPEDFGHTPFLTAFSVGTLESILTQVTPCVQRQWDVIGPTKPVQALVGENVKFSCFLSPETNAEGMEVRFFKNQFSDVVHIYMNGKDQKHMQMPAYRGRTELMKDFITKGHVSLTLEMVTSLDAGVYGCWFSSQTYYQEAVWELQVSGQLIISENS</sequence>
<dbReference type="Pfam" id="PF07686">
    <property type="entry name" value="V-set"/>
    <property type="match status" value="1"/>
</dbReference>
<evidence type="ECO:0000313" key="6">
    <source>
        <dbReference type="Proteomes" id="UP000504623"/>
    </source>
</evidence>
<name>A0A9B0UDY1_CHRAS</name>
<dbReference type="PROSITE" id="PS50835">
    <property type="entry name" value="IG_LIKE"/>
    <property type="match status" value="1"/>
</dbReference>
<dbReference type="SUPFAM" id="SSF48726">
    <property type="entry name" value="Immunoglobulin"/>
    <property type="match status" value="1"/>
</dbReference>
<dbReference type="InterPro" id="IPR013106">
    <property type="entry name" value="Ig_V-set"/>
</dbReference>
<evidence type="ECO:0000256" key="1">
    <source>
        <dbReference type="ARBA" id="ARBA00004370"/>
    </source>
</evidence>
<dbReference type="PANTHER" id="PTHR24100:SF108">
    <property type="entry name" value="BUTYROPHILIN-LIKE PROTEIN 8"/>
    <property type="match status" value="1"/>
</dbReference>
<dbReference type="FunFam" id="2.60.40.10:FF:000208">
    <property type="entry name" value="Butyrophilin subfamily 1 member A1"/>
    <property type="match status" value="1"/>
</dbReference>
<dbReference type="CDD" id="cd05713">
    <property type="entry name" value="IgV_MOG_like"/>
    <property type="match status" value="1"/>
</dbReference>
<dbReference type="OrthoDB" id="8901134at2759"/>
<keyword evidence="6" id="KW-1185">Reference proteome</keyword>
<dbReference type="InterPro" id="IPR007110">
    <property type="entry name" value="Ig-like_dom"/>
</dbReference>
<feature type="domain" description="Ig-like" evidence="5">
    <location>
        <begin position="54"/>
        <end position="155"/>
    </location>
</feature>
<dbReference type="GO" id="GO:0001817">
    <property type="term" value="P:regulation of cytokine production"/>
    <property type="evidence" value="ECO:0007669"/>
    <property type="project" value="TreeGrafter"/>
</dbReference>
<keyword evidence="2" id="KW-0472">Membrane</keyword>
<dbReference type="AlphaFoldDB" id="A0A9B0UDY1"/>
<evidence type="ECO:0000256" key="4">
    <source>
        <dbReference type="SAM" id="MobiDB-lite"/>
    </source>
</evidence>
<gene>
    <name evidence="7" type="primary">LOC102822829</name>
</gene>
<dbReference type="Proteomes" id="UP000504623">
    <property type="component" value="Unplaced"/>
</dbReference>
<dbReference type="GO" id="GO:0009897">
    <property type="term" value="C:external side of plasma membrane"/>
    <property type="evidence" value="ECO:0007669"/>
    <property type="project" value="TreeGrafter"/>
</dbReference>